<comment type="caution">
    <text evidence="1">The sequence shown here is derived from an EMBL/GenBank/DDBJ whole genome shotgun (WGS) entry which is preliminary data.</text>
</comment>
<evidence type="ECO:0000313" key="1">
    <source>
        <dbReference type="EMBL" id="RIA89559.1"/>
    </source>
</evidence>
<dbReference type="Proteomes" id="UP000265703">
    <property type="component" value="Unassembled WGS sequence"/>
</dbReference>
<dbReference type="AlphaFoldDB" id="A0A397SX23"/>
<gene>
    <name evidence="1" type="ORF">C1645_824676</name>
</gene>
<organism evidence="1 2">
    <name type="scientific">Glomus cerebriforme</name>
    <dbReference type="NCBI Taxonomy" id="658196"/>
    <lineage>
        <taxon>Eukaryota</taxon>
        <taxon>Fungi</taxon>
        <taxon>Fungi incertae sedis</taxon>
        <taxon>Mucoromycota</taxon>
        <taxon>Glomeromycotina</taxon>
        <taxon>Glomeromycetes</taxon>
        <taxon>Glomerales</taxon>
        <taxon>Glomeraceae</taxon>
        <taxon>Glomus</taxon>
    </lineage>
</organism>
<evidence type="ECO:0000313" key="2">
    <source>
        <dbReference type="Proteomes" id="UP000265703"/>
    </source>
</evidence>
<accession>A0A397SX23</accession>
<protein>
    <submittedName>
        <fullName evidence="1">Uncharacterized protein</fullName>
    </submittedName>
</protein>
<proteinExistence type="predicted"/>
<reference evidence="1 2" key="1">
    <citation type="submission" date="2018-06" db="EMBL/GenBank/DDBJ databases">
        <title>Comparative genomics reveals the genomic features of Rhizophagus irregularis, R. cerebriforme, R. diaphanum and Gigaspora rosea, and their symbiotic lifestyle signature.</title>
        <authorList>
            <person name="Morin E."/>
            <person name="San Clemente H."/>
            <person name="Chen E.C.H."/>
            <person name="De La Providencia I."/>
            <person name="Hainaut M."/>
            <person name="Kuo A."/>
            <person name="Kohler A."/>
            <person name="Murat C."/>
            <person name="Tang N."/>
            <person name="Roy S."/>
            <person name="Loubradou J."/>
            <person name="Henrissat B."/>
            <person name="Grigoriev I.V."/>
            <person name="Corradi N."/>
            <person name="Roux C."/>
            <person name="Martin F.M."/>
        </authorList>
    </citation>
    <scope>NUCLEOTIDE SEQUENCE [LARGE SCALE GENOMIC DNA]</scope>
    <source>
        <strain evidence="1 2">DAOM 227022</strain>
    </source>
</reference>
<keyword evidence="2" id="KW-1185">Reference proteome</keyword>
<dbReference type="EMBL" id="QKYT01000215">
    <property type="protein sequence ID" value="RIA89559.1"/>
    <property type="molecule type" value="Genomic_DNA"/>
</dbReference>
<name>A0A397SX23_9GLOM</name>
<sequence length="123" mass="15378">MNPIAKELQNKTVKEDKLDDLVNRMKKMESHMMRINENNRRPMRNNNIDWSKMTCFKFNYLNEEDYEQEYNIYNMEYKDNEYDKYDEYKYDEYDAYEMENEDYVKENDVSSTTYCYMAKFKLL</sequence>